<evidence type="ECO:0000256" key="1">
    <source>
        <dbReference type="ARBA" id="ARBA00004651"/>
    </source>
</evidence>
<dbReference type="SUPFAM" id="SSF161098">
    <property type="entry name" value="MetI-like"/>
    <property type="match status" value="1"/>
</dbReference>
<dbReference type="EMBL" id="AP025637">
    <property type="protein sequence ID" value="BDG70884.1"/>
    <property type="molecule type" value="Genomic_DNA"/>
</dbReference>
<dbReference type="Gene3D" id="1.10.3720.10">
    <property type="entry name" value="MetI-like"/>
    <property type="match status" value="1"/>
</dbReference>
<keyword evidence="3" id="KW-1003">Cell membrane</keyword>
<evidence type="ECO:0000256" key="4">
    <source>
        <dbReference type="ARBA" id="ARBA00022692"/>
    </source>
</evidence>
<proteinExistence type="inferred from homology"/>
<feature type="domain" description="ABC transmembrane type-1" evidence="9">
    <location>
        <begin position="137"/>
        <end position="352"/>
    </location>
</feature>
<dbReference type="CDD" id="cd06261">
    <property type="entry name" value="TM_PBP2"/>
    <property type="match status" value="1"/>
</dbReference>
<evidence type="ECO:0000259" key="9">
    <source>
        <dbReference type="PROSITE" id="PS50928"/>
    </source>
</evidence>
<protein>
    <submittedName>
        <fullName evidence="10">Microcin C ABC transporter permease YejB</fullName>
    </submittedName>
</protein>
<feature type="transmembrane region" description="Helical" evidence="7">
    <location>
        <begin position="228"/>
        <end position="251"/>
    </location>
</feature>
<evidence type="ECO:0000313" key="10">
    <source>
        <dbReference type="EMBL" id="BDG70884.1"/>
    </source>
</evidence>
<evidence type="ECO:0000256" key="5">
    <source>
        <dbReference type="ARBA" id="ARBA00022989"/>
    </source>
</evidence>
<dbReference type="NCBIfam" id="NF011712">
    <property type="entry name" value="PRK15133.1"/>
    <property type="match status" value="1"/>
</dbReference>
<evidence type="ECO:0000256" key="8">
    <source>
        <dbReference type="SAM" id="MobiDB-lite"/>
    </source>
</evidence>
<evidence type="ECO:0000256" key="3">
    <source>
        <dbReference type="ARBA" id="ARBA00022475"/>
    </source>
</evidence>
<keyword evidence="4 7" id="KW-0812">Transmembrane</keyword>
<organism evidence="10 11">
    <name type="scientific">Roseomonas fluvialis</name>
    <dbReference type="NCBI Taxonomy" id="1750527"/>
    <lineage>
        <taxon>Bacteria</taxon>
        <taxon>Pseudomonadati</taxon>
        <taxon>Pseudomonadota</taxon>
        <taxon>Alphaproteobacteria</taxon>
        <taxon>Acetobacterales</taxon>
        <taxon>Roseomonadaceae</taxon>
        <taxon>Roseomonas</taxon>
    </lineage>
</organism>
<dbReference type="Pfam" id="PF00528">
    <property type="entry name" value="BPD_transp_1"/>
    <property type="match status" value="1"/>
</dbReference>
<dbReference type="PANTHER" id="PTHR30465">
    <property type="entry name" value="INNER MEMBRANE ABC TRANSPORTER"/>
    <property type="match status" value="1"/>
</dbReference>
<feature type="transmembrane region" description="Helical" evidence="7">
    <location>
        <begin position="172"/>
        <end position="198"/>
    </location>
</feature>
<dbReference type="InterPro" id="IPR000515">
    <property type="entry name" value="MetI-like"/>
</dbReference>
<keyword evidence="11" id="KW-1185">Reference proteome</keyword>
<feature type="transmembrane region" description="Helical" evidence="7">
    <location>
        <begin position="141"/>
        <end position="160"/>
    </location>
</feature>
<dbReference type="PANTHER" id="PTHR30465:SF66">
    <property type="entry name" value="INNER MEMBRANE ABC TRANSPORTER PERMEASE PROTEIN YEJB"/>
    <property type="match status" value="1"/>
</dbReference>
<keyword evidence="2 7" id="KW-0813">Transport</keyword>
<feature type="transmembrane region" description="Helical" evidence="7">
    <location>
        <begin position="286"/>
        <end position="313"/>
    </location>
</feature>
<feature type="region of interest" description="Disordered" evidence="8">
    <location>
        <begin position="53"/>
        <end position="77"/>
    </location>
</feature>
<keyword evidence="6 7" id="KW-0472">Membrane</keyword>
<dbReference type="Proteomes" id="UP000831327">
    <property type="component" value="Chromosome"/>
</dbReference>
<evidence type="ECO:0000256" key="2">
    <source>
        <dbReference type="ARBA" id="ARBA00022448"/>
    </source>
</evidence>
<name>A0ABN6NWU2_9PROT</name>
<accession>A0ABN6NWU2</accession>
<feature type="transmembrane region" description="Helical" evidence="7">
    <location>
        <begin position="333"/>
        <end position="359"/>
    </location>
</feature>
<evidence type="ECO:0000313" key="11">
    <source>
        <dbReference type="Proteomes" id="UP000831327"/>
    </source>
</evidence>
<comment type="subcellular location">
    <subcellularLocation>
        <location evidence="1 7">Cell membrane</location>
        <topology evidence="1 7">Multi-pass membrane protein</topology>
    </subcellularLocation>
</comment>
<dbReference type="RefSeq" id="WP_244458191.1">
    <property type="nucleotide sequence ID" value="NZ_AP025637.1"/>
</dbReference>
<reference evidence="10 11" key="1">
    <citation type="journal article" date="2016" name="Microbes Environ.">
        <title>Phylogenetically diverse aerobic anoxygenic phototrophic bacteria isolated from epilithic biofilms in Tama river, Japan.</title>
        <authorList>
            <person name="Hirose S."/>
            <person name="Matsuura K."/>
            <person name="Haruta S."/>
        </authorList>
    </citation>
    <scope>NUCLEOTIDE SEQUENCE [LARGE SCALE GENOMIC DNA]</scope>
    <source>
        <strain evidence="10 11">S08</strain>
    </source>
</reference>
<evidence type="ECO:0000256" key="6">
    <source>
        <dbReference type="ARBA" id="ARBA00023136"/>
    </source>
</evidence>
<comment type="similarity">
    <text evidence="7">Belongs to the binding-protein-dependent transport system permease family.</text>
</comment>
<gene>
    <name evidence="10" type="ORF">Rmf_08130</name>
</gene>
<dbReference type="PROSITE" id="PS50928">
    <property type="entry name" value="ABC_TM1"/>
    <property type="match status" value="1"/>
</dbReference>
<sequence>MGAYLLRRLMLVVPTLLGILIINFAVVQFAPGGPVEQMLAELRGEGQSTLGRITGEGGGDVRAPSTGGAGGSDGPAGTYRGARGLDPAIVAEIERAFGFDKPAHVRFWEMLTGYLTFDFGRSLFQDRPVIDLILEKMPVSISLGIWSTLIIYLISIPLGIRKAVRDGSRFDVATSGIVLVGYAIPGFLFAVLLVVLFAGGSFLQIFPLRGLASSGSADWPFWQRAIDYAWHMTLPIVALVIGGFAGLTMLTKNSFLDEIGKQYVVTARAKGASEGRVLYGHVFRNAMLIIIAGFPAAFIGMLFTGALLIEIVFSLDGLGYLGFQAATRRDYPIMFGTLYIFTLLGLVLQIISDFTYTLVDPRIDFEARR</sequence>
<evidence type="ECO:0000256" key="7">
    <source>
        <dbReference type="RuleBase" id="RU363032"/>
    </source>
</evidence>
<feature type="transmembrane region" description="Helical" evidence="7">
    <location>
        <begin position="9"/>
        <end position="30"/>
    </location>
</feature>
<dbReference type="InterPro" id="IPR035906">
    <property type="entry name" value="MetI-like_sf"/>
</dbReference>
<keyword evidence="5 7" id="KW-1133">Transmembrane helix</keyword>